<dbReference type="GO" id="GO:0060041">
    <property type="term" value="P:retina development in camera-type eye"/>
    <property type="evidence" value="ECO:0007669"/>
    <property type="project" value="TreeGrafter"/>
</dbReference>
<evidence type="ECO:0000313" key="9">
    <source>
        <dbReference type="Proteomes" id="UP000527355"/>
    </source>
</evidence>
<feature type="compositionally biased region" description="Basic and acidic residues" evidence="6">
    <location>
        <begin position="1326"/>
        <end position="1351"/>
    </location>
</feature>
<feature type="compositionally biased region" description="Low complexity" evidence="6">
    <location>
        <begin position="711"/>
        <end position="727"/>
    </location>
</feature>
<evidence type="ECO:0000256" key="4">
    <source>
        <dbReference type="ARBA" id="ARBA00022737"/>
    </source>
</evidence>
<feature type="domain" description="Doublecortin" evidence="7">
    <location>
        <begin position="152"/>
        <end position="231"/>
    </location>
</feature>
<organism evidence="8 9">
    <name type="scientific">Myotis myotis</name>
    <name type="common">Greater mouse-eared bat</name>
    <name type="synonym">Vespertilio myotis</name>
    <dbReference type="NCBI Taxonomy" id="51298"/>
    <lineage>
        <taxon>Eukaryota</taxon>
        <taxon>Metazoa</taxon>
        <taxon>Chordata</taxon>
        <taxon>Craniata</taxon>
        <taxon>Vertebrata</taxon>
        <taxon>Euteleostomi</taxon>
        <taxon>Mammalia</taxon>
        <taxon>Eutheria</taxon>
        <taxon>Laurasiatheria</taxon>
        <taxon>Chiroptera</taxon>
        <taxon>Yangochiroptera</taxon>
        <taxon>Vespertilionidae</taxon>
        <taxon>Myotis</taxon>
    </lineage>
</organism>
<feature type="compositionally biased region" description="Gly residues" evidence="6">
    <location>
        <begin position="1223"/>
        <end position="1234"/>
    </location>
</feature>
<feature type="compositionally biased region" description="Basic residues" evidence="6">
    <location>
        <begin position="671"/>
        <end position="682"/>
    </location>
</feature>
<comment type="caution">
    <text evidence="8">The sequence shown here is derived from an EMBL/GenBank/DDBJ whole genome shotgun (WGS) entry which is preliminary data.</text>
</comment>
<evidence type="ECO:0000256" key="1">
    <source>
        <dbReference type="ARBA" id="ARBA00004316"/>
    </source>
</evidence>
<sequence length="1958" mass="204798">MNSTPRDAQAPSYRECLLPSVARTPSVTQVTPAKKITFLKRGDPRFSGVRLAVHQRTFKSLGTLMDELSQRVPLSFGVRSVTTPRGLHGLSALEQLEDGGCYLCSDRKPPKTSTGPGRPQERSPSTQQSQDVEDQCEGPGISSSRKNPKTPRRIMLVKNGDPRFQQTVVLSHRDTRSLSAFLSRATGLLHFPVKQVYTPSGEKVGSLKALLRSPSVLVCAGHEPFRPPEGAKRSGTGTSSGQTSRNKNGSWGPKAKPSMTHSRSRLGSRPQRSSLLSVTAGLGEPLVSPHHTRVGPAPDRHPQDMPAQLGPLVARDGVEKKVHLNEDGSLSVEMKVRFHLLGNDMLLWPRRAGRASGQGLVPKEADPLHCVWEGHPAGSSEPGTEGLGTREARCTEACERGQWQPGSGYEIWTNPLYTAQREGTASWGRSRLAQHSPCRGPWSRGMAGRKRSSQDSGSPASSDRAPEGSEPNSCCSRSPEGSMGSCALHLASGAAPQRGSGWEAGGTPQAAEGLGPEGAGPGSRGHRCLEPRAQGAAGAFSDASASAGAQEESSERGERHQGHASRTRPVTSPQKATPGAGPCSSTANPSSLRNEDPRAEGSEQDTGPPQARGGSGRRLPLASSRLGSGDTAEGYSPASTCTSATGRRREQESRASAMSSPSISGLGRGAQRGRPRQHHSQRHTLCPLNSPVSRPMLGPPSTGRLCPAHPAPRFSGSSSSARNPASRDPGPPSLASPNSQDTREVSSVPVTPVSSSDCASNFYPPFSPSAETEFRSHSLSTTSDPLSSPGGGLGGKAGGSPKASRPLSLPVGQHEGGKPGPPRGRYGSQMGTPRAFRAPDGEMQALLAPQPQGSQGPLSEPCLVCSGYCPTPPRARPPVRKHPLCSSNRDHRDYGAHWAPGAAEQGEEPLDVQRPGPPRSQSGGRGTAVRAVRRGSPSPGPRPGRRLQAQVTSGGEGLEEREDSGRVTLGALPRASPEAVVRGWLSNIPKEPVPLSYEMVDDSMEVAGDGPEGPTEDPVDTHPPEGLEEPIQVRRLSLEGAASEKADPEGALPVTGDAGPQPGEGPPPSRAAEAPEEAGAGEGAAGDCGGSQCVLPRRVSVSIQIMKALMGSKQGRPSSLPEVSGPEGRRLGRSARALITCLARLHFFNEDRGSPTGKARCTDSSRYQELLSTLQASWPGCGLGRGKLDSGPRGCGRSQALSGLGPHAVTEAFTPTSSSGVDVGSGSGGSGEGSGPCAVDCALVSERGELPSEIPYQRPDSRTTENPEEPGNHESIGSMASSSSQVWAGATRRGEAGGSCGEQARGRDLDQVVENRVQGEAVQLEKTQEEKERAEPHGEGVRGFPEEERTTGQDSTGAGSQDGAGAREDESVQEEEAGGGEPDSAALHPAGRRKRTLGGLTERDSTASGSQSSPNAEPGLETLPRTAGSDPEQTQAKSTQGAAEQRTSVAHRVSPDPDPLWVSRLLRKMEKAFVAHLASAMAELRARWSLQNNDLLDQMVAELQQDVSQRLQGSTAKELRKIQSRAGRKAPWPPRVALRWETSLQTEQRRSRLQGLRNLSAFSEQTRALGAPSLSLDDVPNLSGALGTRLGGEAGGEEFCPCETCVRKTVTPVSPKDMMGIARAPIKKAFDLQLILQKKKVGCANGETAGMAPEKTGMEVLQRDPSGTGTAQVADGGLELGLGRGLGAEEGDEDVGRGEGAGGEEKEEATQKRGGNTDPCEGHPLEAVGWVEQDAGDQGEIREAGSGAELSVQNEVWGGADRSPGGQNDTREDQDVEGEGQPKSGRGNLGEKEGSPQAGPRQGRSGEASGHSSPDHDGGPTPPSASSGDTPGHRSGLFSSRASSLGNCSQLSQKGSEEGSSNGDMSTFGDEPKGVPGSERKGTGVSLESSTSAREGPSLGSGTPERGTDENLTPEPRAVQGSDLGAETRVKSLPGTEIRFGNLAMDRTHGFGQDDLDF</sequence>
<dbReference type="EMBL" id="JABWUV010000006">
    <property type="protein sequence ID" value="KAF6349988.1"/>
    <property type="molecule type" value="Genomic_DNA"/>
</dbReference>
<feature type="compositionally biased region" description="Basic and acidic residues" evidence="6">
    <location>
        <begin position="223"/>
        <end position="232"/>
    </location>
</feature>
<feature type="compositionally biased region" description="Low complexity" evidence="6">
    <location>
        <begin position="533"/>
        <end position="551"/>
    </location>
</feature>
<name>A0A7J7XKE2_MYOMY</name>
<dbReference type="VEuPathDB" id="HostDB:GeneID_118658505"/>
<evidence type="ECO:0000259" key="7">
    <source>
        <dbReference type="PROSITE" id="PS50309"/>
    </source>
</evidence>
<dbReference type="Pfam" id="PF03607">
    <property type="entry name" value="DCX"/>
    <property type="match status" value="2"/>
</dbReference>
<feature type="compositionally biased region" description="Basic and acidic residues" evidence="6">
    <location>
        <begin position="1870"/>
        <end position="1882"/>
    </location>
</feature>
<keyword evidence="9" id="KW-1185">Reference proteome</keyword>
<feature type="compositionally biased region" description="Low complexity" evidence="6">
    <location>
        <begin position="234"/>
        <end position="244"/>
    </location>
</feature>
<feature type="compositionally biased region" description="Polar residues" evidence="6">
    <location>
        <begin position="1431"/>
        <end position="1448"/>
    </location>
</feature>
<feature type="region of interest" description="Disordered" evidence="6">
    <location>
        <begin position="990"/>
        <end position="1026"/>
    </location>
</feature>
<proteinExistence type="predicted"/>
<keyword evidence="5" id="KW-0966">Cell projection</keyword>
<protein>
    <submittedName>
        <fullName evidence="8">RP1 like 1</fullName>
    </submittedName>
</protein>
<comment type="subcellular location">
    <subcellularLocation>
        <location evidence="1">Cell projection</location>
    </subcellularLocation>
    <subcellularLocation>
        <location evidence="2">Cytoplasm</location>
    </subcellularLocation>
</comment>
<dbReference type="InterPro" id="IPR003533">
    <property type="entry name" value="Doublecortin_dom"/>
</dbReference>
<dbReference type="SMART" id="SM00537">
    <property type="entry name" value="DCX"/>
    <property type="match status" value="2"/>
</dbReference>
<feature type="compositionally biased region" description="Low complexity" evidence="6">
    <location>
        <begin position="919"/>
        <end position="937"/>
    </location>
</feature>
<feature type="compositionally biased region" description="Polar residues" evidence="6">
    <location>
        <begin position="583"/>
        <end position="592"/>
    </location>
</feature>
<dbReference type="FunFam" id="3.10.20.230:FF:000008">
    <property type="entry name" value="retinitis pigmentosa 1-like 1 protein"/>
    <property type="match status" value="1"/>
</dbReference>
<dbReference type="GO" id="GO:0042461">
    <property type="term" value="P:photoreceptor cell development"/>
    <property type="evidence" value="ECO:0007669"/>
    <property type="project" value="TreeGrafter"/>
</dbReference>
<gene>
    <name evidence="8" type="ORF">mMyoMyo1_016753</name>
</gene>
<feature type="compositionally biased region" description="Gly residues" evidence="6">
    <location>
        <begin position="789"/>
        <end position="798"/>
    </location>
</feature>
<dbReference type="PANTHER" id="PTHR23005:SF3">
    <property type="entry name" value="RETINITIS PIGMENTOSA 1-LIKE 1 PROTEIN"/>
    <property type="match status" value="1"/>
</dbReference>
<feature type="compositionally biased region" description="Polar residues" evidence="6">
    <location>
        <begin position="1837"/>
        <end position="1865"/>
    </location>
</feature>
<reference evidence="8 9" key="1">
    <citation type="journal article" date="2020" name="Nature">
        <title>Six reference-quality genomes reveal evolution of bat adaptations.</title>
        <authorList>
            <person name="Jebb D."/>
            <person name="Huang Z."/>
            <person name="Pippel M."/>
            <person name="Hughes G.M."/>
            <person name="Lavrichenko K."/>
            <person name="Devanna P."/>
            <person name="Winkler S."/>
            <person name="Jermiin L.S."/>
            <person name="Skirmuntt E.C."/>
            <person name="Katzourakis A."/>
            <person name="Burkitt-Gray L."/>
            <person name="Ray D.A."/>
            <person name="Sullivan K.A.M."/>
            <person name="Roscito J.G."/>
            <person name="Kirilenko B.M."/>
            <person name="Davalos L.M."/>
            <person name="Corthals A.P."/>
            <person name="Power M.L."/>
            <person name="Jones G."/>
            <person name="Ransome R.D."/>
            <person name="Dechmann D.K.N."/>
            <person name="Locatelli A.G."/>
            <person name="Puechmaille S.J."/>
            <person name="Fedrigo O."/>
            <person name="Jarvis E.D."/>
            <person name="Hiller M."/>
            <person name="Vernes S.C."/>
            <person name="Myers E.W."/>
            <person name="Teeling E.C."/>
        </authorList>
    </citation>
    <scope>NUCLEOTIDE SEQUENCE [LARGE SCALE GENOMIC DNA]</scope>
    <source>
        <strain evidence="8">MMyoMyo1</strain>
        <tissue evidence="8">Flight muscle</tissue>
    </source>
</reference>
<feature type="region of interest" description="Disordered" evidence="6">
    <location>
        <begin position="1110"/>
        <end position="1129"/>
    </location>
</feature>
<feature type="compositionally biased region" description="Gly residues" evidence="6">
    <location>
        <begin position="1080"/>
        <end position="1089"/>
    </location>
</feature>
<keyword evidence="3" id="KW-0963">Cytoplasm</keyword>
<feature type="region of interest" description="Disordered" evidence="6">
    <location>
        <begin position="221"/>
        <end position="304"/>
    </location>
</feature>
<feature type="region of interest" description="Disordered" evidence="6">
    <location>
        <begin position="1647"/>
        <end position="1930"/>
    </location>
</feature>
<feature type="compositionally biased region" description="Gly residues" evidence="6">
    <location>
        <begin position="1678"/>
        <end position="1688"/>
    </location>
</feature>
<feature type="region of interest" description="Disordered" evidence="6">
    <location>
        <begin position="1040"/>
        <end position="1091"/>
    </location>
</feature>
<accession>A0A7J7XKE2</accession>
<feature type="compositionally biased region" description="Low complexity" evidence="6">
    <location>
        <begin position="654"/>
        <end position="664"/>
    </location>
</feature>
<dbReference type="GO" id="GO:0005930">
    <property type="term" value="C:axoneme"/>
    <property type="evidence" value="ECO:0007669"/>
    <property type="project" value="TreeGrafter"/>
</dbReference>
<evidence type="ECO:0000256" key="2">
    <source>
        <dbReference type="ARBA" id="ARBA00004496"/>
    </source>
</evidence>
<dbReference type="Gene3D" id="3.10.20.230">
    <property type="entry name" value="Doublecortin domain"/>
    <property type="match status" value="2"/>
</dbReference>
<dbReference type="InterPro" id="IPR036572">
    <property type="entry name" value="Doublecortin_dom_sf"/>
</dbReference>
<feature type="compositionally biased region" description="Polar residues" evidence="6">
    <location>
        <begin position="1406"/>
        <end position="1415"/>
    </location>
</feature>
<evidence type="ECO:0000256" key="5">
    <source>
        <dbReference type="ARBA" id="ARBA00023273"/>
    </source>
</evidence>
<evidence type="ECO:0000256" key="6">
    <source>
        <dbReference type="SAM" id="MobiDB-lite"/>
    </source>
</evidence>
<dbReference type="SUPFAM" id="SSF89837">
    <property type="entry name" value="Doublecortin (DC)"/>
    <property type="match status" value="2"/>
</dbReference>
<dbReference type="GO" id="GO:0035556">
    <property type="term" value="P:intracellular signal transduction"/>
    <property type="evidence" value="ECO:0007669"/>
    <property type="project" value="InterPro"/>
</dbReference>
<feature type="domain" description="Doublecortin" evidence="7">
    <location>
        <begin position="34"/>
        <end position="109"/>
    </location>
</feature>
<dbReference type="GO" id="GO:0035082">
    <property type="term" value="P:axoneme assembly"/>
    <property type="evidence" value="ECO:0007669"/>
    <property type="project" value="TreeGrafter"/>
</dbReference>
<feature type="compositionally biased region" description="Low complexity" evidence="6">
    <location>
        <begin position="778"/>
        <end position="788"/>
    </location>
</feature>
<evidence type="ECO:0000256" key="3">
    <source>
        <dbReference type="ARBA" id="ARBA00022490"/>
    </source>
</evidence>
<feature type="compositionally biased region" description="Low complexity" evidence="6">
    <location>
        <begin position="745"/>
        <end position="756"/>
    </location>
</feature>
<dbReference type="Proteomes" id="UP000527355">
    <property type="component" value="Unassembled WGS sequence"/>
</dbReference>
<evidence type="ECO:0000313" key="8">
    <source>
        <dbReference type="EMBL" id="KAF6349988.1"/>
    </source>
</evidence>
<dbReference type="PROSITE" id="PS50309">
    <property type="entry name" value="DC"/>
    <property type="match status" value="2"/>
</dbReference>
<feature type="region of interest" description="Disordered" evidence="6">
    <location>
        <begin position="104"/>
        <end position="152"/>
    </location>
</feature>
<feature type="region of interest" description="Disordered" evidence="6">
    <location>
        <begin position="1209"/>
        <end position="1458"/>
    </location>
</feature>
<dbReference type="OrthoDB" id="1738954at2759"/>
<feature type="region of interest" description="Disordered" evidence="6">
    <location>
        <begin position="495"/>
        <end position="972"/>
    </location>
</feature>
<keyword evidence="4" id="KW-0677">Repeat</keyword>
<dbReference type="PANTHER" id="PTHR23005">
    <property type="entry name" value="RETINITIS PIGMENTOSA 1 PROTEIN"/>
    <property type="match status" value="1"/>
</dbReference>
<feature type="region of interest" description="Disordered" evidence="6">
    <location>
        <begin position="428"/>
        <end position="479"/>
    </location>
</feature>